<organism evidence="2 3">
    <name type="scientific">Cardiocondyla obscurior</name>
    <dbReference type="NCBI Taxonomy" id="286306"/>
    <lineage>
        <taxon>Eukaryota</taxon>
        <taxon>Metazoa</taxon>
        <taxon>Ecdysozoa</taxon>
        <taxon>Arthropoda</taxon>
        <taxon>Hexapoda</taxon>
        <taxon>Insecta</taxon>
        <taxon>Pterygota</taxon>
        <taxon>Neoptera</taxon>
        <taxon>Endopterygota</taxon>
        <taxon>Hymenoptera</taxon>
        <taxon>Apocrita</taxon>
        <taxon>Aculeata</taxon>
        <taxon>Formicoidea</taxon>
        <taxon>Formicidae</taxon>
        <taxon>Myrmicinae</taxon>
        <taxon>Cardiocondyla</taxon>
    </lineage>
</organism>
<sequence>MIALTLSRLDRRGGSLVGSADNERARVGNGSSGSGGTGGSTHDDDDDCGGGGGGGGGDGSYNDVVRGELNDGGGGGSDRTAGDFSVD</sequence>
<reference evidence="2 3" key="1">
    <citation type="submission" date="2023-03" db="EMBL/GenBank/DDBJ databases">
        <title>High recombination rates correlate with genetic variation in Cardiocondyla obscurior ants.</title>
        <authorList>
            <person name="Errbii M."/>
        </authorList>
    </citation>
    <scope>NUCLEOTIDE SEQUENCE [LARGE SCALE GENOMIC DNA]</scope>
    <source>
        <strain evidence="2">Alpha-2009</strain>
        <tissue evidence="2">Whole body</tissue>
    </source>
</reference>
<accession>A0AAW2GHD5</accession>
<feature type="compositionally biased region" description="Gly residues" evidence="1">
    <location>
        <begin position="30"/>
        <end position="39"/>
    </location>
</feature>
<feature type="compositionally biased region" description="Gly residues" evidence="1">
    <location>
        <begin position="49"/>
        <end position="59"/>
    </location>
</feature>
<dbReference type="EMBL" id="JADYXP020000004">
    <property type="protein sequence ID" value="KAL0126239.1"/>
    <property type="molecule type" value="Genomic_DNA"/>
</dbReference>
<dbReference type="Proteomes" id="UP001430953">
    <property type="component" value="Unassembled WGS sequence"/>
</dbReference>
<evidence type="ECO:0000313" key="3">
    <source>
        <dbReference type="Proteomes" id="UP001430953"/>
    </source>
</evidence>
<proteinExistence type="predicted"/>
<protein>
    <submittedName>
        <fullName evidence="2">Uncharacterized protein</fullName>
    </submittedName>
</protein>
<name>A0AAW2GHD5_9HYME</name>
<evidence type="ECO:0000313" key="2">
    <source>
        <dbReference type="EMBL" id="KAL0126239.1"/>
    </source>
</evidence>
<feature type="region of interest" description="Disordered" evidence="1">
    <location>
        <begin position="1"/>
        <end position="87"/>
    </location>
</feature>
<gene>
    <name evidence="2" type="ORF">PUN28_004989</name>
</gene>
<evidence type="ECO:0000256" key="1">
    <source>
        <dbReference type="SAM" id="MobiDB-lite"/>
    </source>
</evidence>
<comment type="caution">
    <text evidence="2">The sequence shown here is derived from an EMBL/GenBank/DDBJ whole genome shotgun (WGS) entry which is preliminary data.</text>
</comment>
<dbReference type="AlphaFoldDB" id="A0AAW2GHD5"/>
<keyword evidence="3" id="KW-1185">Reference proteome</keyword>